<organism evidence="2 3">
    <name type="scientific">Candidatus Collierbacteria bacterium RIFOXYA2_FULL_46_10</name>
    <dbReference type="NCBI Taxonomy" id="1817726"/>
    <lineage>
        <taxon>Bacteria</taxon>
        <taxon>Candidatus Collieribacteriota</taxon>
    </lineage>
</organism>
<evidence type="ECO:0000313" key="2">
    <source>
        <dbReference type="EMBL" id="OGD74322.1"/>
    </source>
</evidence>
<dbReference type="AlphaFoldDB" id="A0A1F5F3W7"/>
<evidence type="ECO:0000256" key="1">
    <source>
        <dbReference type="SAM" id="MobiDB-lite"/>
    </source>
</evidence>
<dbReference type="Proteomes" id="UP000176191">
    <property type="component" value="Unassembled WGS sequence"/>
</dbReference>
<comment type="caution">
    <text evidence="2">The sequence shown here is derived from an EMBL/GenBank/DDBJ whole genome shotgun (WGS) entry which is preliminary data.</text>
</comment>
<dbReference type="EMBL" id="MFAK01000037">
    <property type="protein sequence ID" value="OGD74322.1"/>
    <property type="molecule type" value="Genomic_DNA"/>
</dbReference>
<gene>
    <name evidence="2" type="ORF">A2228_02180</name>
</gene>
<feature type="region of interest" description="Disordered" evidence="1">
    <location>
        <begin position="62"/>
        <end position="81"/>
    </location>
</feature>
<sequence length="81" mass="8942">MGERHQPIDPVTQAVIDLHEGKSKGGIRGFFKRVFRAQRQLGLIENTNPIDVVTTPPEIATDINTFEPKKDGKQPPAPPAE</sequence>
<evidence type="ECO:0000313" key="3">
    <source>
        <dbReference type="Proteomes" id="UP000176191"/>
    </source>
</evidence>
<name>A0A1F5F3W7_9BACT</name>
<accession>A0A1F5F3W7</accession>
<proteinExistence type="predicted"/>
<protein>
    <submittedName>
        <fullName evidence="2">Uncharacterized protein</fullName>
    </submittedName>
</protein>
<reference evidence="2 3" key="1">
    <citation type="journal article" date="2016" name="Nat. Commun.">
        <title>Thousands of microbial genomes shed light on interconnected biogeochemical processes in an aquifer system.</title>
        <authorList>
            <person name="Anantharaman K."/>
            <person name="Brown C.T."/>
            <person name="Hug L.A."/>
            <person name="Sharon I."/>
            <person name="Castelle C.J."/>
            <person name="Probst A.J."/>
            <person name="Thomas B.C."/>
            <person name="Singh A."/>
            <person name="Wilkins M.J."/>
            <person name="Karaoz U."/>
            <person name="Brodie E.L."/>
            <person name="Williams K.H."/>
            <person name="Hubbard S.S."/>
            <person name="Banfield J.F."/>
        </authorList>
    </citation>
    <scope>NUCLEOTIDE SEQUENCE [LARGE SCALE GENOMIC DNA]</scope>
</reference>